<evidence type="ECO:0000313" key="3">
    <source>
        <dbReference type="EMBL" id="KNF07101.1"/>
    </source>
</evidence>
<dbReference type="GO" id="GO:0005829">
    <property type="term" value="C:cytosol"/>
    <property type="evidence" value="ECO:0007669"/>
    <property type="project" value="TreeGrafter"/>
</dbReference>
<protein>
    <recommendedName>
        <fullName evidence="1">Molybdopterin molybdenumtransferase</fullName>
        <ecNumber evidence="1">2.10.1.1</ecNumber>
    </recommendedName>
</protein>
<keyword evidence="1" id="KW-0460">Magnesium</keyword>
<dbReference type="CDD" id="cd03522">
    <property type="entry name" value="MoeA_like"/>
    <property type="match status" value="1"/>
</dbReference>
<dbReference type="PATRIC" id="fig|1503.3.peg.1435"/>
<comment type="cofactor">
    <cofactor evidence="1">
        <name>Mg(2+)</name>
        <dbReference type="ChEBI" id="CHEBI:18420"/>
    </cofactor>
</comment>
<dbReference type="SUPFAM" id="SSF53218">
    <property type="entry name" value="Molybdenum cofactor biosynthesis proteins"/>
    <property type="match status" value="1"/>
</dbReference>
<comment type="catalytic activity">
    <reaction evidence="1">
        <text>adenylyl-molybdopterin + molybdate = Mo-molybdopterin + AMP + H(+)</text>
        <dbReference type="Rhea" id="RHEA:35047"/>
        <dbReference type="ChEBI" id="CHEBI:15378"/>
        <dbReference type="ChEBI" id="CHEBI:36264"/>
        <dbReference type="ChEBI" id="CHEBI:62727"/>
        <dbReference type="ChEBI" id="CHEBI:71302"/>
        <dbReference type="ChEBI" id="CHEBI:456215"/>
    </reaction>
</comment>
<dbReference type="Gene3D" id="3.40.980.10">
    <property type="entry name" value="MoaB/Mog-like domain"/>
    <property type="match status" value="1"/>
</dbReference>
<keyword evidence="1" id="KW-0808">Transferase</keyword>
<comment type="similarity">
    <text evidence="1">Belongs to the MoeA family.</text>
</comment>
<dbReference type="InterPro" id="IPR038987">
    <property type="entry name" value="MoeA-like"/>
</dbReference>
<keyword evidence="1" id="KW-0479">Metal-binding</keyword>
<gene>
    <name evidence="3" type="ORF">CLPU_25c00110</name>
</gene>
<comment type="pathway">
    <text evidence="1">Cofactor biosynthesis; molybdopterin biosynthesis.</text>
</comment>
<keyword evidence="1" id="KW-0500">Molybdenum</keyword>
<organism evidence="3 4">
    <name type="scientific">Gottschalkia purinilytica</name>
    <name type="common">Clostridium purinilyticum</name>
    <dbReference type="NCBI Taxonomy" id="1503"/>
    <lineage>
        <taxon>Bacteria</taxon>
        <taxon>Bacillati</taxon>
        <taxon>Bacillota</taxon>
        <taxon>Tissierellia</taxon>
        <taxon>Tissierellales</taxon>
        <taxon>Gottschalkiaceae</taxon>
        <taxon>Gottschalkia</taxon>
    </lineage>
</organism>
<sequence>MKKVKVEDAVGMVLAHDLTRIVPGEFKGVAFKKGHVIREEDIEKLKDMGKNNIYILDIKENELHEDDAAFKIAEHVSGEGLYFEGPSEGKVSLKAEYDGILKVNVEGLEEVNSIDLLILSTLHNNSLVRKGQVVAGTRIIPLIIDKEKINKIKYISEKLNKIIRVKKFKPLKIGAVVTGSEVYEGRIKDQFGPVFTQKIKDYGGILLEIRYAPDNQEKIEEEINYLIESGADVVLTSGGMSVDPDDVTPSAIRNVSNNVITYGSPVLPGAMFMLAYKDNVAIMGIPACGMYHKATILDLTLPRILSGEILTRRDIAKLGHGGLCLNCEVCNYPVCPFGK</sequence>
<dbReference type="InterPro" id="IPR036425">
    <property type="entry name" value="MoaB/Mog-like_dom_sf"/>
</dbReference>
<dbReference type="GO" id="GO:0006777">
    <property type="term" value="P:Mo-molybdopterin cofactor biosynthetic process"/>
    <property type="evidence" value="ECO:0007669"/>
    <property type="project" value="UniProtKB-UniRule"/>
</dbReference>
<dbReference type="AlphaFoldDB" id="A0A0L0W6I2"/>
<dbReference type="PANTHER" id="PTHR10192">
    <property type="entry name" value="MOLYBDOPTERIN BIOSYNTHESIS PROTEIN"/>
    <property type="match status" value="1"/>
</dbReference>
<name>A0A0L0W6I2_GOTPU</name>
<keyword evidence="4" id="KW-1185">Reference proteome</keyword>
<dbReference type="InterPro" id="IPR001453">
    <property type="entry name" value="MoaB/Mog_dom"/>
</dbReference>
<evidence type="ECO:0000313" key="4">
    <source>
        <dbReference type="Proteomes" id="UP000037267"/>
    </source>
</evidence>
<comment type="caution">
    <text evidence="3">The sequence shown here is derived from an EMBL/GenBank/DDBJ whole genome shotgun (WGS) entry which is preliminary data.</text>
</comment>
<dbReference type="SMART" id="SM00852">
    <property type="entry name" value="MoCF_biosynth"/>
    <property type="match status" value="1"/>
</dbReference>
<evidence type="ECO:0000256" key="1">
    <source>
        <dbReference type="RuleBase" id="RU365090"/>
    </source>
</evidence>
<dbReference type="RefSeq" id="WP_050378871.1">
    <property type="nucleotide sequence ID" value="NZ_LGSS01000025.1"/>
</dbReference>
<dbReference type="Proteomes" id="UP000037267">
    <property type="component" value="Unassembled WGS sequence"/>
</dbReference>
<reference evidence="4" key="1">
    <citation type="submission" date="2015-07" db="EMBL/GenBank/DDBJ databases">
        <title>Draft genome sequence of the purine-degrading Gottschalkia purinilyticum DSM 1384 (formerly Clostridium purinilyticum).</title>
        <authorList>
            <person name="Poehlein A."/>
            <person name="Schiel-Bengelsdorf B."/>
            <person name="Bengelsdorf F.R."/>
            <person name="Daniel R."/>
            <person name="Duerre P."/>
        </authorList>
    </citation>
    <scope>NUCLEOTIDE SEQUENCE [LARGE SCALE GENOMIC DNA]</scope>
    <source>
        <strain evidence="4">DSM 1384</strain>
    </source>
</reference>
<dbReference type="STRING" id="1503.CLPU_25c00110"/>
<evidence type="ECO:0000259" key="2">
    <source>
        <dbReference type="SMART" id="SM00852"/>
    </source>
</evidence>
<dbReference type="EC" id="2.10.1.1" evidence="1"/>
<dbReference type="PANTHER" id="PTHR10192:SF28">
    <property type="entry name" value="MOLYBDOPTERIN MOLYBDENUMTRANSFERASE"/>
    <property type="match status" value="1"/>
</dbReference>
<proteinExistence type="inferred from homology"/>
<accession>A0A0L0W6I2</accession>
<dbReference type="UniPathway" id="UPA00344"/>
<dbReference type="GO" id="GO:0061599">
    <property type="term" value="F:molybdopterin molybdotransferase activity"/>
    <property type="evidence" value="ECO:0007669"/>
    <property type="project" value="UniProtKB-UniRule"/>
</dbReference>
<comment type="function">
    <text evidence="1">Catalyzes the insertion of molybdate into adenylated molybdopterin with the concomitant release of AMP.</text>
</comment>
<dbReference type="OrthoDB" id="9767940at2"/>
<dbReference type="Pfam" id="PF00994">
    <property type="entry name" value="MoCF_biosynth"/>
    <property type="match status" value="1"/>
</dbReference>
<keyword evidence="1" id="KW-0501">Molybdenum cofactor biosynthesis</keyword>
<feature type="domain" description="MoaB/Mog" evidence="2">
    <location>
        <begin position="174"/>
        <end position="306"/>
    </location>
</feature>
<dbReference type="GO" id="GO:0046872">
    <property type="term" value="F:metal ion binding"/>
    <property type="evidence" value="ECO:0007669"/>
    <property type="project" value="UniProtKB-UniRule"/>
</dbReference>
<dbReference type="EMBL" id="LGSS01000025">
    <property type="protein sequence ID" value="KNF07101.1"/>
    <property type="molecule type" value="Genomic_DNA"/>
</dbReference>